<dbReference type="GO" id="GO:0004803">
    <property type="term" value="F:transposase activity"/>
    <property type="evidence" value="ECO:0007669"/>
    <property type="project" value="InterPro"/>
</dbReference>
<organism evidence="2 3">
    <name type="scientific">Polaromonas naphthalenivorans (strain CJ2)</name>
    <dbReference type="NCBI Taxonomy" id="365044"/>
    <lineage>
        <taxon>Bacteria</taxon>
        <taxon>Pseudomonadati</taxon>
        <taxon>Pseudomonadota</taxon>
        <taxon>Betaproteobacteria</taxon>
        <taxon>Burkholderiales</taxon>
        <taxon>Comamonadaceae</taxon>
        <taxon>Polaromonas</taxon>
    </lineage>
</organism>
<protein>
    <submittedName>
        <fullName evidence="2">Transposase, IS4 family</fullName>
    </submittedName>
</protein>
<dbReference type="AlphaFoldDB" id="A1VWM3"/>
<dbReference type="GO" id="GO:0003677">
    <property type="term" value="F:DNA binding"/>
    <property type="evidence" value="ECO:0007669"/>
    <property type="project" value="InterPro"/>
</dbReference>
<proteinExistence type="predicted"/>
<geneLocation type="plasmid" evidence="2 3">
    <name>pPNAP04</name>
</geneLocation>
<feature type="domain" description="Transposase IS4-like" evidence="1">
    <location>
        <begin position="54"/>
        <end position="274"/>
    </location>
</feature>
<dbReference type="GO" id="GO:0006313">
    <property type="term" value="P:DNA transposition"/>
    <property type="evidence" value="ECO:0007669"/>
    <property type="project" value="InterPro"/>
</dbReference>
<sequence>MSEPKSSTCTRLSQVMGISHDSVNRFLLRESYEPKDLFDEAQKLLDMVGGTLNVDDTTLDKPYSQKMALVGHFWSGKHRRAVKGLNLVTLYYTDVQGRSLPVNYRVYDKADDKTKNDYFQDMLAEVLAWGLRPAFATGDSWYSCEKNLKTVKNHQMGLMFAVEANRTVSVEKGTWVQVQRLDVPEEGLMVWLRNFGPVKLFRTRLKDQLRHYLACLPDAQGYSTFGRLNFQKLHDQHWGIEQYHRLLKQVCNVERFQVRGKVPILNHIFAALCSFVQLQEMRFTHAIVNAYQWKTELFTQVVATFVTGFIPGKKHLNPQFRTTVNA</sequence>
<evidence type="ECO:0000313" key="2">
    <source>
        <dbReference type="EMBL" id="ABM40051.1"/>
    </source>
</evidence>
<dbReference type="HOGENOM" id="CLU_071602_0_0_4"/>
<dbReference type="InterPro" id="IPR012337">
    <property type="entry name" value="RNaseH-like_sf"/>
</dbReference>
<dbReference type="Pfam" id="PF01609">
    <property type="entry name" value="DDE_Tnp_1"/>
    <property type="match status" value="1"/>
</dbReference>
<reference evidence="3" key="1">
    <citation type="journal article" date="2009" name="Environ. Microbiol.">
        <title>The genome of Polaromonas naphthalenivorans strain CJ2, isolated from coal tar-contaminated sediment, reveals physiological and metabolic versatility and evolution through extensive horizontal gene transfer.</title>
        <authorList>
            <person name="Yagi J.M."/>
            <person name="Sims D."/>
            <person name="Brettin T."/>
            <person name="Bruce D."/>
            <person name="Madsen E.L."/>
        </authorList>
    </citation>
    <scope>NUCLEOTIDE SEQUENCE [LARGE SCALE GENOMIC DNA]</scope>
    <source>
        <strain evidence="3">CJ2</strain>
        <plasmid evidence="3">Plasmid pPNAP04</plasmid>
    </source>
</reference>
<evidence type="ECO:0000259" key="1">
    <source>
        <dbReference type="Pfam" id="PF01609"/>
    </source>
</evidence>
<name>A1VWM3_POLNA</name>
<accession>A1VWM3</accession>
<dbReference type="KEGG" id="pna:Pnap_4630"/>
<dbReference type="InterPro" id="IPR002559">
    <property type="entry name" value="Transposase_11"/>
</dbReference>
<dbReference type="SUPFAM" id="SSF53098">
    <property type="entry name" value="Ribonuclease H-like"/>
    <property type="match status" value="1"/>
</dbReference>
<evidence type="ECO:0000313" key="3">
    <source>
        <dbReference type="Proteomes" id="UP000000644"/>
    </source>
</evidence>
<keyword evidence="2" id="KW-0614">Plasmid</keyword>
<dbReference type="EMBL" id="CP000533">
    <property type="protein sequence ID" value="ABM40051.1"/>
    <property type="molecule type" value="Genomic_DNA"/>
</dbReference>
<dbReference type="Proteomes" id="UP000000644">
    <property type="component" value="Plasmid pPNAP04"/>
</dbReference>
<gene>
    <name evidence="2" type="ordered locus">Pnap_4630</name>
</gene>
<keyword evidence="3" id="KW-1185">Reference proteome</keyword>